<dbReference type="PANTHER" id="PTHR45138:SF9">
    <property type="entry name" value="DIGUANYLATE CYCLASE DGCM-RELATED"/>
    <property type="match status" value="1"/>
</dbReference>
<dbReference type="Pfam" id="PF00990">
    <property type="entry name" value="GGDEF"/>
    <property type="match status" value="1"/>
</dbReference>
<dbReference type="PANTHER" id="PTHR45138">
    <property type="entry name" value="REGULATORY COMPONENTS OF SENSORY TRANSDUCTION SYSTEM"/>
    <property type="match status" value="1"/>
</dbReference>
<dbReference type="EC" id="2.7.7.65" evidence="1"/>
<proteinExistence type="predicted"/>
<evidence type="ECO:0000256" key="4">
    <source>
        <dbReference type="SAM" id="Phobius"/>
    </source>
</evidence>
<keyword evidence="4" id="KW-0812">Transmembrane</keyword>
<evidence type="ECO:0000259" key="5">
    <source>
        <dbReference type="PROSITE" id="PS50887"/>
    </source>
</evidence>
<keyword evidence="7" id="KW-1185">Reference proteome</keyword>
<feature type="domain" description="GGDEF" evidence="5">
    <location>
        <begin position="257"/>
        <end position="393"/>
    </location>
</feature>
<organism evidence="6 7">
    <name type="scientific">Methylobacterium cerastii</name>
    <dbReference type="NCBI Taxonomy" id="932741"/>
    <lineage>
        <taxon>Bacteria</taxon>
        <taxon>Pseudomonadati</taxon>
        <taxon>Pseudomonadota</taxon>
        <taxon>Alphaproteobacteria</taxon>
        <taxon>Hyphomicrobiales</taxon>
        <taxon>Methylobacteriaceae</taxon>
        <taxon>Methylobacterium</taxon>
    </lineage>
</organism>
<sequence>MQSYDIGEGLQPDIVEREIAAGSRRLAFARPIETLFERNGREARARVMTITTLVGVLVYDLFLVLDQILLPDVFAMMVVARIGIFTPFALGMLWIARRHPTRFRMEGSSVVCGLLSLLLPTLVLAQSDSVFKLNYQYTNVLIMMFVAVVQQNRFRYALIALVSSIAIHFSVIFWWRMFDVANSMAIVMFYSTCLIHLSIAAYIIEYHERRSFLFGLHATLLREQITRAARTDALTGLFNRRYLAEYFDALAPSPPVRTILAILLDIDHFKAFNDSRGYIEGDDCLRRVSAGVAAVAARRGGVTFRFGGEEILILVQGMELADGMQLAEAVRAAIEATAIPHPALGAGRVVTASLGVASGLVPGIALSDLVAAADTALYAAKRAGRNRALPGPVPVAAEQDGPPSHRSEPGDTVAPAAILC</sequence>
<dbReference type="Proteomes" id="UP001055117">
    <property type="component" value="Unassembled WGS sequence"/>
</dbReference>
<feature type="transmembrane region" description="Helical" evidence="4">
    <location>
        <begin position="74"/>
        <end position="96"/>
    </location>
</feature>
<feature type="transmembrane region" description="Helical" evidence="4">
    <location>
        <begin position="156"/>
        <end position="175"/>
    </location>
</feature>
<comment type="caution">
    <text evidence="6">The sequence shown here is derived from an EMBL/GenBank/DDBJ whole genome shotgun (WGS) entry which is preliminary data.</text>
</comment>
<dbReference type="Gene3D" id="3.30.70.270">
    <property type="match status" value="1"/>
</dbReference>
<feature type="transmembrane region" description="Helical" evidence="4">
    <location>
        <begin position="181"/>
        <end position="204"/>
    </location>
</feature>
<name>A0ABQ4QJY8_9HYPH</name>
<dbReference type="CDD" id="cd01949">
    <property type="entry name" value="GGDEF"/>
    <property type="match status" value="1"/>
</dbReference>
<comment type="catalytic activity">
    <reaction evidence="2">
        <text>2 GTP = 3',3'-c-di-GMP + 2 diphosphate</text>
        <dbReference type="Rhea" id="RHEA:24898"/>
        <dbReference type="ChEBI" id="CHEBI:33019"/>
        <dbReference type="ChEBI" id="CHEBI:37565"/>
        <dbReference type="ChEBI" id="CHEBI:58805"/>
        <dbReference type="EC" id="2.7.7.65"/>
    </reaction>
</comment>
<accession>A0ABQ4QJY8</accession>
<dbReference type="InterPro" id="IPR029787">
    <property type="entry name" value="Nucleotide_cyclase"/>
</dbReference>
<keyword evidence="4" id="KW-1133">Transmembrane helix</keyword>
<dbReference type="InterPro" id="IPR000160">
    <property type="entry name" value="GGDEF_dom"/>
</dbReference>
<evidence type="ECO:0000256" key="1">
    <source>
        <dbReference type="ARBA" id="ARBA00012528"/>
    </source>
</evidence>
<feature type="transmembrane region" description="Helical" evidence="4">
    <location>
        <begin position="108"/>
        <end position="127"/>
    </location>
</feature>
<feature type="region of interest" description="Disordered" evidence="3">
    <location>
        <begin position="389"/>
        <end position="413"/>
    </location>
</feature>
<dbReference type="SUPFAM" id="SSF55073">
    <property type="entry name" value="Nucleotide cyclase"/>
    <property type="match status" value="1"/>
</dbReference>
<dbReference type="NCBIfam" id="TIGR00254">
    <property type="entry name" value="GGDEF"/>
    <property type="match status" value="1"/>
</dbReference>
<dbReference type="InterPro" id="IPR043128">
    <property type="entry name" value="Rev_trsase/Diguanyl_cyclase"/>
</dbReference>
<evidence type="ECO:0000256" key="3">
    <source>
        <dbReference type="SAM" id="MobiDB-lite"/>
    </source>
</evidence>
<reference evidence="6 7" key="1">
    <citation type="journal article" date="2021" name="Front. Microbiol.">
        <title>Comprehensive Comparative Genomics and Phenotyping of Methylobacterium Species.</title>
        <authorList>
            <person name="Alessa O."/>
            <person name="Ogura Y."/>
            <person name="Fujitani Y."/>
            <person name="Takami H."/>
            <person name="Hayashi T."/>
            <person name="Sahin N."/>
            <person name="Tani A."/>
        </authorList>
    </citation>
    <scope>NUCLEOTIDE SEQUENCE [LARGE SCALE GENOMIC DNA]</scope>
    <source>
        <strain evidence="6 7">DSM 23679</strain>
    </source>
</reference>
<evidence type="ECO:0000313" key="7">
    <source>
        <dbReference type="Proteomes" id="UP001055117"/>
    </source>
</evidence>
<feature type="transmembrane region" description="Helical" evidence="4">
    <location>
        <begin position="47"/>
        <end position="68"/>
    </location>
</feature>
<dbReference type="EMBL" id="BPQG01000052">
    <property type="protein sequence ID" value="GJD45568.1"/>
    <property type="molecule type" value="Genomic_DNA"/>
</dbReference>
<protein>
    <recommendedName>
        <fullName evidence="1">diguanylate cyclase</fullName>
        <ecNumber evidence="1">2.7.7.65</ecNumber>
    </recommendedName>
</protein>
<dbReference type="PROSITE" id="PS50887">
    <property type="entry name" value="GGDEF"/>
    <property type="match status" value="1"/>
</dbReference>
<feature type="transmembrane region" description="Helical" evidence="4">
    <location>
        <begin position="133"/>
        <end position="149"/>
    </location>
</feature>
<evidence type="ECO:0000313" key="6">
    <source>
        <dbReference type="EMBL" id="GJD45568.1"/>
    </source>
</evidence>
<dbReference type="SMART" id="SM00267">
    <property type="entry name" value="GGDEF"/>
    <property type="match status" value="1"/>
</dbReference>
<gene>
    <name evidence="6" type="ORF">AFCDBAGC_3442</name>
</gene>
<dbReference type="InterPro" id="IPR050469">
    <property type="entry name" value="Diguanylate_Cyclase"/>
</dbReference>
<evidence type="ECO:0000256" key="2">
    <source>
        <dbReference type="ARBA" id="ARBA00034247"/>
    </source>
</evidence>
<keyword evidence="4" id="KW-0472">Membrane</keyword>